<dbReference type="RefSeq" id="WP_377399147.1">
    <property type="nucleotide sequence ID" value="NZ_JBHTFQ010000001.1"/>
</dbReference>
<evidence type="ECO:0000259" key="4">
    <source>
        <dbReference type="PROSITE" id="PS51352"/>
    </source>
</evidence>
<dbReference type="PANTHER" id="PTHR13887:SF56">
    <property type="entry name" value="THIOREDOXIN-LIKE REDUCTASE RV2466C"/>
    <property type="match status" value="1"/>
</dbReference>
<reference evidence="6" key="1">
    <citation type="journal article" date="2019" name="Int. J. Syst. Evol. Microbiol.">
        <title>The Global Catalogue of Microorganisms (GCM) 10K type strain sequencing project: providing services to taxonomists for standard genome sequencing and annotation.</title>
        <authorList>
            <consortium name="The Broad Institute Genomics Platform"/>
            <consortium name="The Broad Institute Genome Sequencing Center for Infectious Disease"/>
            <person name="Wu L."/>
            <person name="Ma J."/>
        </authorList>
    </citation>
    <scope>NUCLEOTIDE SEQUENCE [LARGE SCALE GENOMIC DNA]</scope>
    <source>
        <strain evidence="6">CGMCC 1.12750</strain>
    </source>
</reference>
<dbReference type="InterPro" id="IPR012336">
    <property type="entry name" value="Thioredoxin-like_fold"/>
</dbReference>
<keyword evidence="6" id="KW-1185">Reference proteome</keyword>
<dbReference type="InterPro" id="IPR036249">
    <property type="entry name" value="Thioredoxin-like_sf"/>
</dbReference>
<name>A0ABW2UE07_9RHOB</name>
<protein>
    <submittedName>
        <fullName evidence="5">DsbA family protein</fullName>
    </submittedName>
</protein>
<keyword evidence="3" id="KW-0732">Signal</keyword>
<dbReference type="PANTHER" id="PTHR13887">
    <property type="entry name" value="GLUTATHIONE S-TRANSFERASE KAPPA"/>
    <property type="match status" value="1"/>
</dbReference>
<comment type="caution">
    <text evidence="5">The sequence shown here is derived from an EMBL/GenBank/DDBJ whole genome shotgun (WGS) entry which is preliminary data.</text>
</comment>
<comment type="similarity">
    <text evidence="2">Belongs to the thioredoxin family. DsbA subfamily.</text>
</comment>
<dbReference type="Proteomes" id="UP001596516">
    <property type="component" value="Unassembled WGS sequence"/>
</dbReference>
<proteinExistence type="inferred from homology"/>
<dbReference type="Pfam" id="PF13462">
    <property type="entry name" value="Thioredoxin_4"/>
    <property type="match status" value="1"/>
</dbReference>
<sequence length="226" mass="24156">MVKKLIPALAALAVVAAGAWWFTSGTGGPSQTSINALGAQTAASPAADVDASLVPDMALGDPDAPITIIEYASFTCPHCATFHAQVLPQLKANYIETGKVHFIHREVYFDRYGLWAAMVARCGGEMRYFGLADRIYSTQSDWARHQDPAVAVEQLRRLGRAAGLNDDQLNACLENGEMAQAMVGVYQANAEADDVNSTPTLIVNGQKHGNMSYADLSALLDSLLAQ</sequence>
<evidence type="ECO:0000313" key="6">
    <source>
        <dbReference type="Proteomes" id="UP001596516"/>
    </source>
</evidence>
<dbReference type="PROSITE" id="PS51352">
    <property type="entry name" value="THIOREDOXIN_2"/>
    <property type="match status" value="1"/>
</dbReference>
<evidence type="ECO:0000256" key="3">
    <source>
        <dbReference type="SAM" id="SignalP"/>
    </source>
</evidence>
<organism evidence="5 6">
    <name type="scientific">Plastorhodobacter daqingensis</name>
    <dbReference type="NCBI Taxonomy" id="1387281"/>
    <lineage>
        <taxon>Bacteria</taxon>
        <taxon>Pseudomonadati</taxon>
        <taxon>Pseudomonadota</taxon>
        <taxon>Alphaproteobacteria</taxon>
        <taxon>Rhodobacterales</taxon>
        <taxon>Paracoccaceae</taxon>
        <taxon>Plastorhodobacter</taxon>
    </lineage>
</organism>
<dbReference type="SUPFAM" id="SSF52833">
    <property type="entry name" value="Thioredoxin-like"/>
    <property type="match status" value="1"/>
</dbReference>
<evidence type="ECO:0000256" key="2">
    <source>
        <dbReference type="ARBA" id="ARBA00005791"/>
    </source>
</evidence>
<feature type="chain" id="PRO_5047462067" evidence="3">
    <location>
        <begin position="20"/>
        <end position="226"/>
    </location>
</feature>
<gene>
    <name evidence="5" type="ORF">ACFQXB_01645</name>
</gene>
<feature type="signal peptide" evidence="3">
    <location>
        <begin position="1"/>
        <end position="19"/>
    </location>
</feature>
<comment type="function">
    <text evidence="1">May be required for disulfide bond formation in some proteins.</text>
</comment>
<evidence type="ECO:0000313" key="5">
    <source>
        <dbReference type="EMBL" id="MFC7702894.1"/>
    </source>
</evidence>
<evidence type="ECO:0000256" key="1">
    <source>
        <dbReference type="ARBA" id="ARBA00003565"/>
    </source>
</evidence>
<accession>A0ABW2UE07</accession>
<feature type="domain" description="Thioredoxin" evidence="4">
    <location>
        <begin position="35"/>
        <end position="225"/>
    </location>
</feature>
<dbReference type="Gene3D" id="3.40.30.10">
    <property type="entry name" value="Glutaredoxin"/>
    <property type="match status" value="1"/>
</dbReference>
<dbReference type="InterPro" id="IPR013766">
    <property type="entry name" value="Thioredoxin_domain"/>
</dbReference>
<dbReference type="EMBL" id="JBHTFQ010000001">
    <property type="protein sequence ID" value="MFC7702894.1"/>
    <property type="molecule type" value="Genomic_DNA"/>
</dbReference>